<gene>
    <name evidence="1" type="ORF">JI435_408100</name>
</gene>
<proteinExistence type="predicted"/>
<reference evidence="2" key="1">
    <citation type="journal article" date="2021" name="BMC Genomics">
        <title>Chromosome-level genome assembly and manually-curated proteome of model necrotroph Parastagonospora nodorum Sn15 reveals a genome-wide trove of candidate effector homologs, and redundancy of virulence-related functions within an accessory chromosome.</title>
        <authorList>
            <person name="Bertazzoni S."/>
            <person name="Jones D.A.B."/>
            <person name="Phan H.T."/>
            <person name="Tan K.-C."/>
            <person name="Hane J.K."/>
        </authorList>
    </citation>
    <scope>NUCLEOTIDE SEQUENCE [LARGE SCALE GENOMIC DNA]</scope>
    <source>
        <strain evidence="2">SN15 / ATCC MYA-4574 / FGSC 10173)</strain>
    </source>
</reference>
<sequence length="84" mass="9482">MLRGFQLPKIRATKETITTRKREPGVGINECFLSACACRGEHFGRRWTSLAEALIDTQHATISATTYLSINRRPLLLLPRALKD</sequence>
<evidence type="ECO:0000313" key="1">
    <source>
        <dbReference type="EMBL" id="QRC95928.1"/>
    </source>
</evidence>
<dbReference type="VEuPathDB" id="FungiDB:JI435_408100"/>
<accession>A0A7U2F1K4</accession>
<keyword evidence="2" id="KW-1185">Reference proteome</keyword>
<dbReference type="AlphaFoldDB" id="A0A7U2F1K4"/>
<name>A0A7U2F1K4_PHANO</name>
<protein>
    <submittedName>
        <fullName evidence="1">Uncharacterized protein</fullName>
    </submittedName>
</protein>
<dbReference type="EMBL" id="CP069028">
    <property type="protein sequence ID" value="QRC95928.1"/>
    <property type="molecule type" value="Genomic_DNA"/>
</dbReference>
<evidence type="ECO:0000313" key="2">
    <source>
        <dbReference type="Proteomes" id="UP000663193"/>
    </source>
</evidence>
<dbReference type="Proteomes" id="UP000663193">
    <property type="component" value="Chromosome 6"/>
</dbReference>
<organism evidence="1 2">
    <name type="scientific">Phaeosphaeria nodorum (strain SN15 / ATCC MYA-4574 / FGSC 10173)</name>
    <name type="common">Glume blotch fungus</name>
    <name type="synonym">Parastagonospora nodorum</name>
    <dbReference type="NCBI Taxonomy" id="321614"/>
    <lineage>
        <taxon>Eukaryota</taxon>
        <taxon>Fungi</taxon>
        <taxon>Dikarya</taxon>
        <taxon>Ascomycota</taxon>
        <taxon>Pezizomycotina</taxon>
        <taxon>Dothideomycetes</taxon>
        <taxon>Pleosporomycetidae</taxon>
        <taxon>Pleosporales</taxon>
        <taxon>Pleosporineae</taxon>
        <taxon>Phaeosphaeriaceae</taxon>
        <taxon>Parastagonospora</taxon>
    </lineage>
</organism>